<accession>A0A678WDX9</accession>
<evidence type="ECO:0000256" key="3">
    <source>
        <dbReference type="PROSITE-ProRule" id="PRU00708"/>
    </source>
</evidence>
<evidence type="ECO:0000256" key="1">
    <source>
        <dbReference type="ARBA" id="ARBA00006643"/>
    </source>
</evidence>
<reference evidence="5" key="1">
    <citation type="journal article" date="2018" name="Molecules">
        <title>The Pentatricopeptide Repeat Gene Family in Salvia miltiorrhiza: Genome-Wide Characterization and Expression Analysis.</title>
        <authorList>
            <person name="Li H."/>
            <person name="Li C."/>
            <person name="Deng Y."/>
            <person name="Jiang X."/>
            <person name="Lu S."/>
        </authorList>
    </citation>
    <scope>NUCLEOTIDE SEQUENCE</scope>
</reference>
<feature type="repeat" description="PPR" evidence="3">
    <location>
        <begin position="317"/>
        <end position="347"/>
    </location>
</feature>
<organism evidence="5">
    <name type="scientific">Salvia miltiorrhiza</name>
    <name type="common">Chinese sage</name>
    <dbReference type="NCBI Taxonomy" id="226208"/>
    <lineage>
        <taxon>Eukaryota</taxon>
        <taxon>Viridiplantae</taxon>
        <taxon>Streptophyta</taxon>
        <taxon>Embryophyta</taxon>
        <taxon>Tracheophyta</taxon>
        <taxon>Spermatophyta</taxon>
        <taxon>Magnoliopsida</taxon>
        <taxon>eudicotyledons</taxon>
        <taxon>Gunneridae</taxon>
        <taxon>Pentapetalae</taxon>
        <taxon>asterids</taxon>
        <taxon>lamiids</taxon>
        <taxon>Lamiales</taxon>
        <taxon>Lamiaceae</taxon>
        <taxon>Nepetoideae</taxon>
        <taxon>Mentheae</taxon>
        <taxon>Salviinae</taxon>
        <taxon>Salvia</taxon>
        <taxon>Salvia incertae sedis</taxon>
    </lineage>
</organism>
<dbReference type="Gene3D" id="1.25.40.10">
    <property type="entry name" value="Tetratricopeptide repeat domain"/>
    <property type="match status" value="3"/>
</dbReference>
<dbReference type="PROSITE" id="PS51375">
    <property type="entry name" value="PPR"/>
    <property type="match status" value="7"/>
</dbReference>
<dbReference type="InterPro" id="IPR046848">
    <property type="entry name" value="E_motif"/>
</dbReference>
<dbReference type="InterPro" id="IPR011990">
    <property type="entry name" value="TPR-like_helical_dom_sf"/>
</dbReference>
<dbReference type="AlphaFoldDB" id="A0A678WDX9"/>
<dbReference type="Pfam" id="PF01535">
    <property type="entry name" value="PPR"/>
    <property type="match status" value="5"/>
</dbReference>
<feature type="repeat" description="PPR" evidence="3">
    <location>
        <begin position="37"/>
        <end position="71"/>
    </location>
</feature>
<evidence type="ECO:0000313" key="5">
    <source>
        <dbReference type="EMBL" id="AYM00714.1"/>
    </source>
</evidence>
<dbReference type="InterPro" id="IPR002885">
    <property type="entry name" value="PPR_rpt"/>
</dbReference>
<dbReference type="GO" id="GO:0003723">
    <property type="term" value="F:RNA binding"/>
    <property type="evidence" value="ECO:0007669"/>
    <property type="project" value="InterPro"/>
</dbReference>
<dbReference type="Pfam" id="PF13041">
    <property type="entry name" value="PPR_2"/>
    <property type="match status" value="2"/>
</dbReference>
<dbReference type="FunFam" id="1.25.40.10:FF:000366">
    <property type="entry name" value="Pentatricopeptide (PPR) repeat-containing protein"/>
    <property type="match status" value="1"/>
</dbReference>
<dbReference type="EMBL" id="MH004714">
    <property type="protein sequence ID" value="AYM00714.1"/>
    <property type="molecule type" value="mRNA"/>
</dbReference>
<feature type="domain" description="DYW" evidence="4">
    <location>
        <begin position="563"/>
        <end position="655"/>
    </location>
</feature>
<dbReference type="NCBIfam" id="TIGR00756">
    <property type="entry name" value="PPR"/>
    <property type="match status" value="8"/>
</dbReference>
<dbReference type="Pfam" id="PF20431">
    <property type="entry name" value="E_motif"/>
    <property type="match status" value="1"/>
</dbReference>
<dbReference type="FunFam" id="1.25.40.10:FF:000031">
    <property type="entry name" value="Pentatricopeptide repeat-containing protein mitochondrial"/>
    <property type="match status" value="1"/>
</dbReference>
<evidence type="ECO:0000256" key="2">
    <source>
        <dbReference type="ARBA" id="ARBA00022737"/>
    </source>
</evidence>
<feature type="repeat" description="PPR" evidence="3">
    <location>
        <begin position="207"/>
        <end position="237"/>
    </location>
</feature>
<dbReference type="GO" id="GO:0009451">
    <property type="term" value="P:RNA modification"/>
    <property type="evidence" value="ECO:0007669"/>
    <property type="project" value="InterPro"/>
</dbReference>
<proteinExistence type="evidence at transcript level"/>
<reference evidence="5" key="2">
    <citation type="submission" date="2018-02" db="EMBL/GenBank/DDBJ databases">
        <authorList>
            <person name="Li H.Q."/>
            <person name="Lu S.F."/>
        </authorList>
    </citation>
    <scope>NUCLEOTIDE SEQUENCE</scope>
</reference>
<sequence>MKTEWRLKFSCYLSERRRFSTTANITTLFNKYIDRSSVHSWNSIIAELARSGNSIEALKAFSSMRKSQIKPNRSTFPCAIKSCSALGDLNSGRQAHQQAIVFGYASDLFVSSSLIDMYAKCRHLRDARNMFDEIPHRNVVSWTSMINGYVQNNCPREALLLFKDQLVEESVDGVTMVSILSACSRACEKNVTRGVHGVVIKRGFDEDLGVGNTLIDAYAKCGMLESSRRVFDGMDERDSISWNSMIAVCAQHRAAEEAIGVFRSMVRNAEYDAVTLSAVLLACAHAGALRIGKGIHVQVYYNFSKTEGVIKMSLENDVFVGTSIINMYCKCGRVSAARRAFDRMNVRNVKTWSAMIAGYGMHGQAREALEILSEMIRRGVKPNNISFVSVLSACCHAGLVDEGWHWFCTMQHRFKIEPTVEHYSCMVDLLGRAGFLEKAYGLVQEMKVRPDIVIWCSLLASGRIHRNVEIGEISARKLFELDPNNSGYYTLLSNIYADAGRWDDVKRIRIDMRKHGVAKSPGYSIIELKGRVNVFLVGDKQHPEHEKIYAYLKEITTKLQEIGYVPSVGSVLHDVDEEEKEFALQIHSEKLAVVFGIMSSVPGTTIQITKNIRTCEDCHMMFKLITKIKDHDIVMRDPKRFHHFSKGACSCGDYW</sequence>
<feature type="repeat" description="PPR" evidence="3">
    <location>
        <begin position="485"/>
        <end position="519"/>
    </location>
</feature>
<feature type="repeat" description="PPR" evidence="3">
    <location>
        <begin position="138"/>
        <end position="173"/>
    </location>
</feature>
<dbReference type="Pfam" id="PF14432">
    <property type="entry name" value="DYW_deaminase"/>
    <property type="match status" value="1"/>
</dbReference>
<keyword evidence="2" id="KW-0677">Repeat</keyword>
<dbReference type="PANTHER" id="PTHR24015">
    <property type="entry name" value="OS07G0578800 PROTEIN-RELATED"/>
    <property type="match status" value="1"/>
</dbReference>
<feature type="repeat" description="PPR" evidence="3">
    <location>
        <begin position="238"/>
        <end position="268"/>
    </location>
</feature>
<dbReference type="GO" id="GO:0008270">
    <property type="term" value="F:zinc ion binding"/>
    <property type="evidence" value="ECO:0007669"/>
    <property type="project" value="InterPro"/>
</dbReference>
<comment type="similarity">
    <text evidence="1">Belongs to the PPR family. PCMP-H subfamily.</text>
</comment>
<evidence type="ECO:0000259" key="4">
    <source>
        <dbReference type="Pfam" id="PF14432"/>
    </source>
</evidence>
<dbReference type="PANTHER" id="PTHR24015:SF1903">
    <property type="entry name" value="OS05G0305300 PROTEIN"/>
    <property type="match status" value="1"/>
</dbReference>
<dbReference type="InterPro" id="IPR046960">
    <property type="entry name" value="PPR_At4g14850-like_plant"/>
</dbReference>
<dbReference type="InterPro" id="IPR032867">
    <property type="entry name" value="DYW_dom"/>
</dbReference>
<feature type="repeat" description="PPR" evidence="3">
    <location>
        <begin position="348"/>
        <end position="382"/>
    </location>
</feature>
<name>A0A678WDX9_SALMI</name>
<dbReference type="FunFam" id="1.25.40.10:FF:000968">
    <property type="entry name" value="Pentatricopeptide repeat-containing protein, mitochondrial"/>
    <property type="match status" value="1"/>
</dbReference>
<dbReference type="FunFam" id="1.25.40.10:FF:000144">
    <property type="entry name" value="Pentatricopeptide repeat-containing protein, mitochondrial"/>
    <property type="match status" value="1"/>
</dbReference>
<protein>
    <submittedName>
        <fullName evidence="5">Pentatricopeptide repeat protein</fullName>
    </submittedName>
</protein>